<comment type="caution">
    <text evidence="1">The sequence shown here is derived from an EMBL/GenBank/DDBJ whole genome shotgun (WGS) entry which is preliminary data.</text>
</comment>
<dbReference type="OrthoDB" id="9989624at2"/>
<reference evidence="1 2" key="1">
    <citation type="submission" date="2018-06" db="EMBL/GenBank/DDBJ databases">
        <title>Paenibacillus montanisoli sp. nov., isolated from mountain area soil.</title>
        <authorList>
            <person name="Wu M."/>
        </authorList>
    </citation>
    <scope>NUCLEOTIDE SEQUENCE [LARGE SCALE GENOMIC DNA]</scope>
    <source>
        <strain evidence="1 2">RA17</strain>
    </source>
</reference>
<accession>A0A328TXS8</accession>
<dbReference type="AlphaFoldDB" id="A0A328TXS8"/>
<name>A0A328TXS8_9BACL</name>
<keyword evidence="2" id="KW-1185">Reference proteome</keyword>
<gene>
    <name evidence="1" type="ORF">DL346_19980</name>
</gene>
<evidence type="ECO:0000313" key="1">
    <source>
        <dbReference type="EMBL" id="RAP74363.1"/>
    </source>
</evidence>
<sequence length="81" mass="9217">MRNWTNIQIFDVGGGVTEDGWNFCEASIHGDNNCPDDKDADDFTHLADVRVIAVENEETIKLETRYIFHVEEAAKYDPVSK</sequence>
<organism evidence="1 2">
    <name type="scientific">Paenibacillus montanisoli</name>
    <dbReference type="NCBI Taxonomy" id="2081970"/>
    <lineage>
        <taxon>Bacteria</taxon>
        <taxon>Bacillati</taxon>
        <taxon>Bacillota</taxon>
        <taxon>Bacilli</taxon>
        <taxon>Bacillales</taxon>
        <taxon>Paenibacillaceae</taxon>
        <taxon>Paenibacillus</taxon>
    </lineage>
</organism>
<dbReference type="EMBL" id="QLUW01000004">
    <property type="protein sequence ID" value="RAP74363.1"/>
    <property type="molecule type" value="Genomic_DNA"/>
</dbReference>
<protein>
    <submittedName>
        <fullName evidence="1">Uncharacterized protein</fullName>
    </submittedName>
</protein>
<dbReference type="RefSeq" id="WP_112884152.1">
    <property type="nucleotide sequence ID" value="NZ_QLUW01000004.1"/>
</dbReference>
<evidence type="ECO:0000313" key="2">
    <source>
        <dbReference type="Proteomes" id="UP000249260"/>
    </source>
</evidence>
<dbReference type="Proteomes" id="UP000249260">
    <property type="component" value="Unassembled WGS sequence"/>
</dbReference>
<proteinExistence type="predicted"/>